<dbReference type="PANTHER" id="PTHR12001:SF72">
    <property type="entry name" value="THIJ_PFPI FAMILY PROTEIN (AFU_ORTHOLOGUE AFUA_3G01210)-RELATED"/>
    <property type="match status" value="1"/>
</dbReference>
<dbReference type="EMBL" id="JAAOAK010000181">
    <property type="protein sequence ID" value="KAF5684381.1"/>
    <property type="molecule type" value="Genomic_DNA"/>
</dbReference>
<dbReference type="GO" id="GO:0046165">
    <property type="term" value="P:alcohol biosynthetic process"/>
    <property type="evidence" value="ECO:0007669"/>
    <property type="project" value="UniProtKB-ARBA"/>
</dbReference>
<keyword evidence="1 4" id="KW-0808">Transferase</keyword>
<evidence type="ECO:0000256" key="1">
    <source>
        <dbReference type="ARBA" id="ARBA00022679"/>
    </source>
</evidence>
<dbReference type="Pfam" id="PF19086">
    <property type="entry name" value="Terpene_syn_C_2"/>
    <property type="match status" value="1"/>
</dbReference>
<dbReference type="GO" id="GO:0008299">
    <property type="term" value="P:isoprenoid biosynthetic process"/>
    <property type="evidence" value="ECO:0007669"/>
    <property type="project" value="InterPro"/>
</dbReference>
<dbReference type="InterPro" id="IPR008949">
    <property type="entry name" value="Isoprenoid_synthase_dom_sf"/>
</dbReference>
<sequence>MLQFGLGISLSEAEHELVQPIGDAATEVLLLANDYFSWERELREVQSGHSKRIVSTVELFARTMGLSVEDAKEAVKSRIIKNDIKILSNGNGGNAILNGKTVVNGNGAKRKLSQYGMASPEHEPFVQQRRSIDTDVLCQKHDIQMVSQYRHYKPSNLALDAPAAYMSGMPSKGVRGTLIDALSTWLHKFNLACPTKAEYINIIDHKTGGIFRILPRVMQAEYTATETPGLNFERLTLLFGRFFQIRDDYMSFGDHAAQKGLCEDLDEGRFSYPIVYCLANHPKYRGHILGVFRQRPTVATITASPLSKESKAHLVSCLRKCGAFKKTLDCLRDVEMSRGFGAQQDRNRSSEPYGTNEIGTFQRHCDWLE</sequence>
<evidence type="ECO:0000313" key="6">
    <source>
        <dbReference type="Proteomes" id="UP000562682"/>
    </source>
</evidence>
<evidence type="ECO:0000256" key="2">
    <source>
        <dbReference type="ARBA" id="ARBA00022723"/>
    </source>
</evidence>
<dbReference type="Gene3D" id="1.10.600.10">
    <property type="entry name" value="Farnesyl Diphosphate Synthase"/>
    <property type="match status" value="2"/>
</dbReference>
<dbReference type="GO" id="GO:0046872">
    <property type="term" value="F:metal ion binding"/>
    <property type="evidence" value="ECO:0007669"/>
    <property type="project" value="UniProtKB-KW"/>
</dbReference>
<dbReference type="GO" id="GO:0004659">
    <property type="term" value="F:prenyltransferase activity"/>
    <property type="evidence" value="ECO:0007669"/>
    <property type="project" value="InterPro"/>
</dbReference>
<reference evidence="5 6" key="1">
    <citation type="submission" date="2020-05" db="EMBL/GenBank/DDBJ databases">
        <title>Identification and distribution of gene clusters putatively required for synthesis of sphingolipid metabolism inhibitors in phylogenetically diverse species of the filamentous fungus Fusarium.</title>
        <authorList>
            <person name="Kim H.-S."/>
            <person name="Busman M."/>
            <person name="Brown D.W."/>
            <person name="Divon H."/>
            <person name="Uhlig S."/>
            <person name="Proctor R.H."/>
        </authorList>
    </citation>
    <scope>NUCLEOTIDE SEQUENCE [LARGE SCALE GENOMIC DNA]</scope>
    <source>
        <strain evidence="5 6">NRRL 25311</strain>
    </source>
</reference>
<organism evidence="5 6">
    <name type="scientific">Fusarium denticulatum</name>
    <dbReference type="NCBI Taxonomy" id="48507"/>
    <lineage>
        <taxon>Eukaryota</taxon>
        <taxon>Fungi</taxon>
        <taxon>Dikarya</taxon>
        <taxon>Ascomycota</taxon>
        <taxon>Pezizomycotina</taxon>
        <taxon>Sordariomycetes</taxon>
        <taxon>Hypocreomycetidae</taxon>
        <taxon>Hypocreales</taxon>
        <taxon>Nectriaceae</taxon>
        <taxon>Fusarium</taxon>
        <taxon>Fusarium fujikuroi species complex</taxon>
    </lineage>
</organism>
<dbReference type="Proteomes" id="UP000562682">
    <property type="component" value="Unassembled WGS sequence"/>
</dbReference>
<dbReference type="PANTHER" id="PTHR12001">
    <property type="entry name" value="GERANYLGERANYL PYROPHOSPHATE SYNTHASE"/>
    <property type="match status" value="1"/>
</dbReference>
<dbReference type="AlphaFoldDB" id="A0A8H5U967"/>
<gene>
    <name evidence="5" type="ORF">FDENT_6730</name>
</gene>
<keyword evidence="2" id="KW-0479">Metal-binding</keyword>
<accession>A0A8H5U967</accession>
<proteinExistence type="inferred from homology"/>
<keyword evidence="6" id="KW-1185">Reference proteome</keyword>
<dbReference type="InterPro" id="IPR000092">
    <property type="entry name" value="Polyprenyl_synt"/>
</dbReference>
<comment type="similarity">
    <text evidence="4">Belongs to the FPP/GGPP synthase family.</text>
</comment>
<evidence type="ECO:0000313" key="5">
    <source>
        <dbReference type="EMBL" id="KAF5684381.1"/>
    </source>
</evidence>
<evidence type="ECO:0000256" key="3">
    <source>
        <dbReference type="ARBA" id="ARBA00022842"/>
    </source>
</evidence>
<dbReference type="SUPFAM" id="SSF48576">
    <property type="entry name" value="Terpenoid synthases"/>
    <property type="match status" value="2"/>
</dbReference>
<evidence type="ECO:0000256" key="4">
    <source>
        <dbReference type="RuleBase" id="RU004466"/>
    </source>
</evidence>
<protein>
    <submittedName>
        <fullName evidence="5">Geranylgeranyl pyrophosphate synthase</fullName>
    </submittedName>
</protein>
<dbReference type="GO" id="GO:0043386">
    <property type="term" value="P:mycotoxin biosynthetic process"/>
    <property type="evidence" value="ECO:0007669"/>
    <property type="project" value="UniProtKB-ARBA"/>
</dbReference>
<keyword evidence="3" id="KW-0460">Magnesium</keyword>
<comment type="caution">
    <text evidence="5">The sequence shown here is derived from an EMBL/GenBank/DDBJ whole genome shotgun (WGS) entry which is preliminary data.</text>
</comment>
<name>A0A8H5U967_9HYPO</name>
<dbReference type="Pfam" id="PF00348">
    <property type="entry name" value="polyprenyl_synt"/>
    <property type="match status" value="1"/>
</dbReference>